<dbReference type="SMART" id="SM00387">
    <property type="entry name" value="HATPase_c"/>
    <property type="match status" value="1"/>
</dbReference>
<evidence type="ECO:0000313" key="12">
    <source>
        <dbReference type="Proteomes" id="UP000475666"/>
    </source>
</evidence>
<keyword evidence="4" id="KW-0808">Transferase</keyword>
<dbReference type="GO" id="GO:0000155">
    <property type="term" value="F:phosphorelay sensor kinase activity"/>
    <property type="evidence" value="ECO:0007669"/>
    <property type="project" value="InterPro"/>
</dbReference>
<keyword evidence="8" id="KW-0902">Two-component regulatory system</keyword>
<gene>
    <name evidence="11" type="ORF">G3I66_07280</name>
</gene>
<evidence type="ECO:0000256" key="4">
    <source>
        <dbReference type="ARBA" id="ARBA00022679"/>
    </source>
</evidence>
<organism evidence="11 12">
    <name type="scientific">Streptomyces rubrogriseus</name>
    <dbReference type="NCBI Taxonomy" id="194673"/>
    <lineage>
        <taxon>Bacteria</taxon>
        <taxon>Bacillati</taxon>
        <taxon>Actinomycetota</taxon>
        <taxon>Actinomycetes</taxon>
        <taxon>Kitasatosporales</taxon>
        <taxon>Streptomycetaceae</taxon>
        <taxon>Streptomyces</taxon>
        <taxon>Streptomyces violaceoruber group</taxon>
    </lineage>
</organism>
<dbReference type="Pfam" id="PF07730">
    <property type="entry name" value="HisKA_3"/>
    <property type="match status" value="1"/>
</dbReference>
<feature type="domain" description="Histidine kinase/HSP90-like ATPase" evidence="10">
    <location>
        <begin position="284"/>
        <end position="372"/>
    </location>
</feature>
<dbReference type="GO" id="GO:0005524">
    <property type="term" value="F:ATP binding"/>
    <property type="evidence" value="ECO:0007669"/>
    <property type="project" value="UniProtKB-KW"/>
</dbReference>
<keyword evidence="3" id="KW-0597">Phosphoprotein</keyword>
<evidence type="ECO:0000259" key="10">
    <source>
        <dbReference type="SMART" id="SM00387"/>
    </source>
</evidence>
<dbReference type="PANTHER" id="PTHR24421:SF10">
    <property type="entry name" value="NITRATE_NITRITE SENSOR PROTEIN NARQ"/>
    <property type="match status" value="1"/>
</dbReference>
<reference evidence="11 12" key="1">
    <citation type="submission" date="2020-01" db="EMBL/GenBank/DDBJ databases">
        <title>Insect and environment-associated Actinomycetes.</title>
        <authorList>
            <person name="Currrie C."/>
            <person name="Chevrette M."/>
            <person name="Carlson C."/>
            <person name="Stubbendieck R."/>
            <person name="Wendt-Pienkowski E."/>
        </authorList>
    </citation>
    <scope>NUCLEOTIDE SEQUENCE [LARGE SCALE GENOMIC DNA]</scope>
    <source>
        <strain evidence="11 12">SID7739</strain>
    </source>
</reference>
<dbReference type="InterPro" id="IPR003594">
    <property type="entry name" value="HATPase_dom"/>
</dbReference>
<dbReference type="Gene3D" id="1.20.5.1930">
    <property type="match status" value="1"/>
</dbReference>
<evidence type="ECO:0000256" key="9">
    <source>
        <dbReference type="SAM" id="Phobius"/>
    </source>
</evidence>
<evidence type="ECO:0000256" key="3">
    <source>
        <dbReference type="ARBA" id="ARBA00022553"/>
    </source>
</evidence>
<keyword evidence="9" id="KW-0472">Membrane</keyword>
<evidence type="ECO:0000256" key="2">
    <source>
        <dbReference type="ARBA" id="ARBA00012438"/>
    </source>
</evidence>
<protein>
    <recommendedName>
        <fullName evidence="2">histidine kinase</fullName>
        <ecNumber evidence="2">2.7.13.3</ecNumber>
    </recommendedName>
</protein>
<dbReference type="EMBL" id="JAAGMQ010000202">
    <property type="protein sequence ID" value="NEC32980.1"/>
    <property type="molecule type" value="Genomic_DNA"/>
</dbReference>
<keyword evidence="6 11" id="KW-0418">Kinase</keyword>
<evidence type="ECO:0000256" key="5">
    <source>
        <dbReference type="ARBA" id="ARBA00022741"/>
    </source>
</evidence>
<comment type="caution">
    <text evidence="11">The sequence shown here is derived from an EMBL/GenBank/DDBJ whole genome shotgun (WGS) entry which is preliminary data.</text>
</comment>
<dbReference type="GO" id="GO:0016020">
    <property type="term" value="C:membrane"/>
    <property type="evidence" value="ECO:0007669"/>
    <property type="project" value="InterPro"/>
</dbReference>
<dbReference type="Proteomes" id="UP000475666">
    <property type="component" value="Unassembled WGS sequence"/>
</dbReference>
<comment type="catalytic activity">
    <reaction evidence="1">
        <text>ATP + protein L-histidine = ADP + protein N-phospho-L-histidine.</text>
        <dbReference type="EC" id="2.7.13.3"/>
    </reaction>
</comment>
<accession>A0A6G3T8G5</accession>
<evidence type="ECO:0000256" key="8">
    <source>
        <dbReference type="ARBA" id="ARBA00023012"/>
    </source>
</evidence>
<name>A0A6G3T8G5_9ACTN</name>
<dbReference type="CDD" id="cd16917">
    <property type="entry name" value="HATPase_UhpB-NarQ-NarX-like"/>
    <property type="match status" value="1"/>
</dbReference>
<keyword evidence="9" id="KW-1133">Transmembrane helix</keyword>
<sequence length="372" mass="39896">MRCGAGLILGTAAAAVELLFALLAGVALLPVAAWPRGRRAVLRPVLAGARILAELERGRLRMWLDLRVTPAYEDVRALRYVACHWALGVLGGVVMLTSAIGLAYGTFGVYGWLLLDGIRNPGSLVLGSLGGFFLVFLTVQGIFGVVGLEGQLARHFLGPRHQEELERRIAELSASRAAVVDAVNDERRRIERDLHDGVQQRLVALGMLLGRARRSQDADRRDRLLGQAHDESRRALDELREVAWRIYPTTLDEAGLRAALETVAERASVPVGVEYELAEEPEQAVATVAYFVVCEAVTNAVKHAAPTRISVAVRAEEKRMYVSVRDDGCGGANASGSGLFGLARRVAALDGSLSVDSPPGGPTLVAAELPCG</sequence>
<feature type="transmembrane region" description="Helical" evidence="9">
    <location>
        <begin position="6"/>
        <end position="34"/>
    </location>
</feature>
<proteinExistence type="predicted"/>
<dbReference type="InterPro" id="IPR050482">
    <property type="entry name" value="Sensor_HK_TwoCompSys"/>
</dbReference>
<evidence type="ECO:0000256" key="6">
    <source>
        <dbReference type="ARBA" id="ARBA00022777"/>
    </source>
</evidence>
<dbReference type="AlphaFoldDB" id="A0A6G3T8G5"/>
<dbReference type="Gene3D" id="3.30.565.10">
    <property type="entry name" value="Histidine kinase-like ATPase, C-terminal domain"/>
    <property type="match status" value="1"/>
</dbReference>
<dbReference type="EC" id="2.7.13.3" evidence="2"/>
<keyword evidence="7" id="KW-0067">ATP-binding</keyword>
<evidence type="ECO:0000313" key="11">
    <source>
        <dbReference type="EMBL" id="NEC32980.1"/>
    </source>
</evidence>
<evidence type="ECO:0000256" key="7">
    <source>
        <dbReference type="ARBA" id="ARBA00022840"/>
    </source>
</evidence>
<evidence type="ECO:0000256" key="1">
    <source>
        <dbReference type="ARBA" id="ARBA00000085"/>
    </source>
</evidence>
<dbReference type="GO" id="GO:0046983">
    <property type="term" value="F:protein dimerization activity"/>
    <property type="evidence" value="ECO:0007669"/>
    <property type="project" value="InterPro"/>
</dbReference>
<dbReference type="SUPFAM" id="SSF55874">
    <property type="entry name" value="ATPase domain of HSP90 chaperone/DNA topoisomerase II/histidine kinase"/>
    <property type="match status" value="1"/>
</dbReference>
<dbReference type="PANTHER" id="PTHR24421">
    <property type="entry name" value="NITRATE/NITRITE SENSOR PROTEIN NARX-RELATED"/>
    <property type="match status" value="1"/>
</dbReference>
<dbReference type="InterPro" id="IPR036890">
    <property type="entry name" value="HATPase_C_sf"/>
</dbReference>
<keyword evidence="5" id="KW-0547">Nucleotide-binding</keyword>
<feature type="transmembrane region" description="Helical" evidence="9">
    <location>
        <begin position="125"/>
        <end position="148"/>
    </location>
</feature>
<feature type="transmembrane region" description="Helical" evidence="9">
    <location>
        <begin position="85"/>
        <end position="113"/>
    </location>
</feature>
<keyword evidence="9" id="KW-0812">Transmembrane</keyword>
<dbReference type="Pfam" id="PF02518">
    <property type="entry name" value="HATPase_c"/>
    <property type="match status" value="1"/>
</dbReference>
<dbReference type="InterPro" id="IPR011712">
    <property type="entry name" value="Sig_transdc_His_kin_sub3_dim/P"/>
</dbReference>